<keyword evidence="1" id="KW-0812">Transmembrane</keyword>
<dbReference type="InterPro" id="IPR043128">
    <property type="entry name" value="Rev_trsase/Diguanyl_cyclase"/>
</dbReference>
<dbReference type="NCBIfam" id="TIGR00254">
    <property type="entry name" value="GGDEF"/>
    <property type="match status" value="1"/>
</dbReference>
<dbReference type="InterPro" id="IPR029787">
    <property type="entry name" value="Nucleotide_cyclase"/>
</dbReference>
<dbReference type="InterPro" id="IPR052155">
    <property type="entry name" value="Biofilm_reg_signaling"/>
</dbReference>
<feature type="domain" description="EAL" evidence="2">
    <location>
        <begin position="601"/>
        <end position="853"/>
    </location>
</feature>
<dbReference type="Pfam" id="PF00563">
    <property type="entry name" value="EAL"/>
    <property type="match status" value="1"/>
</dbReference>
<sequence length="853" mass="97223">MKQPVSLIRLLSLQILTLFVVLAVGSGVLVVYGLNETFKKESANLKTTLLNEQKALLQEEVYRALDYVRVEHSRIIRFAKEELLRESLQLHSMIESAYFSLDRETLRAGYVDAFLLQIVRAYNTHSFVEFAITSTEGVGIFHPKDLHYEGNDLRDLRDHQQTRVVNEELGMIAISDGGYLSTFWKDGEEVRQKITFIKRFDVKNWYFTASIYLDEFSKKIDKNLFEHLSSRRFGGREEGHFFINSFEGDLIISNGKVFNPRPNVWDMADANGIKVVQENSRIAQENEAGGFATYAWEDENGKLFSKVSFVAKIPHRDMFIGAEVNLDYIDAIIAKQRTLLENQITERIMMIIAIFILAVIVLLLFVAYLARRTKTNIQLFFNTFKNAANEQVEIPENALSFSEFQLLADGANRLIGKLKRQQQEAYYSASHDYLTGLPNRLLFYDRLELAIGNAKRAQDKIAIVFMDLDHFKRINDTLGHDIGDEVLVQVSKRLSKVIRETDTLARIGGDEFVFILTNIPKDEIVHEMINRMIRVVNKPLHVKKQTIRVGCSLGIAFYPEDGTDSDTLYKNADIAMYEAKSKGRNNFQCFNAKMEASLHGLLQLEQEISKGIKAGEFELYYQPKIKTDNGLIVGAEALLRWNHPTRGVLSPDAFIGVAEGSWLIYPLGEWVLENALSQLLRWQKRGWNLTVAINLSVKQIENPHFIDAVGASLRRFGVSPHLVEFEITESFSAENEQNIQALHQLKALGVHIAIDDFGTGYSSLSYLNKLPIDTIKIDRSFITHMLEHEDRLALVKVILQTAKILNLQTVAEGVESKEELEMLQYLGCCCFQGFYFSKPVPLPRFNSLVLGNQ</sequence>
<dbReference type="RefSeq" id="WP_205458195.1">
    <property type="nucleotide sequence ID" value="NZ_JAFHKK010000004.1"/>
</dbReference>
<reference evidence="4 5" key="3">
    <citation type="submission" date="2021-02" db="EMBL/GenBank/DDBJ databases">
        <authorList>
            <person name="Merkel A.Y."/>
        </authorList>
    </citation>
    <scope>NUCLEOTIDE SEQUENCE [LARGE SCALE GENOMIC DNA]</scope>
    <source>
        <strain evidence="4 5">T05b</strain>
    </source>
</reference>
<evidence type="ECO:0000256" key="1">
    <source>
        <dbReference type="SAM" id="Phobius"/>
    </source>
</evidence>
<dbReference type="Gene3D" id="3.30.450.20">
    <property type="entry name" value="PAS domain"/>
    <property type="match status" value="2"/>
</dbReference>
<dbReference type="CDD" id="cd01949">
    <property type="entry name" value="GGDEF"/>
    <property type="match status" value="1"/>
</dbReference>
<dbReference type="Pfam" id="PF08269">
    <property type="entry name" value="dCache_2"/>
    <property type="match status" value="1"/>
</dbReference>
<dbReference type="CDD" id="cd01948">
    <property type="entry name" value="EAL"/>
    <property type="match status" value="1"/>
</dbReference>
<reference evidence="5" key="1">
    <citation type="submission" date="2021-02" db="EMBL/GenBank/DDBJ databases">
        <title>Sulfurospirillum tamanensis sp. nov.</title>
        <authorList>
            <person name="Merkel A.Y."/>
        </authorList>
    </citation>
    <scope>NUCLEOTIDE SEQUENCE [LARGE SCALE GENOMIC DNA]</scope>
    <source>
        <strain evidence="5">T05b</strain>
    </source>
</reference>
<dbReference type="Gene3D" id="3.20.20.450">
    <property type="entry name" value="EAL domain"/>
    <property type="match status" value="1"/>
</dbReference>
<accession>A0ABS2WQU8</accession>
<keyword evidence="5" id="KW-1185">Reference proteome</keyword>
<dbReference type="SMART" id="SM00267">
    <property type="entry name" value="GGDEF"/>
    <property type="match status" value="1"/>
</dbReference>
<feature type="domain" description="GGDEF" evidence="3">
    <location>
        <begin position="459"/>
        <end position="592"/>
    </location>
</feature>
<protein>
    <submittedName>
        <fullName evidence="4">EAL domain-containing protein</fullName>
    </submittedName>
</protein>
<dbReference type="PANTHER" id="PTHR44757:SF2">
    <property type="entry name" value="BIOFILM ARCHITECTURE MAINTENANCE PROTEIN MBAA"/>
    <property type="match status" value="1"/>
</dbReference>
<dbReference type="SUPFAM" id="SSF141868">
    <property type="entry name" value="EAL domain-like"/>
    <property type="match status" value="1"/>
</dbReference>
<dbReference type="SUPFAM" id="SSF55073">
    <property type="entry name" value="Nucleotide cyclase"/>
    <property type="match status" value="1"/>
</dbReference>
<keyword evidence="1" id="KW-1133">Transmembrane helix</keyword>
<dbReference type="InterPro" id="IPR035919">
    <property type="entry name" value="EAL_sf"/>
</dbReference>
<name>A0ABS2WQU8_9BACT</name>
<evidence type="ECO:0000259" key="2">
    <source>
        <dbReference type="PROSITE" id="PS50883"/>
    </source>
</evidence>
<dbReference type="InterPro" id="IPR001633">
    <property type="entry name" value="EAL_dom"/>
</dbReference>
<keyword evidence="1" id="KW-0472">Membrane</keyword>
<dbReference type="InterPro" id="IPR000160">
    <property type="entry name" value="GGDEF_dom"/>
</dbReference>
<organism evidence="4 5">
    <name type="scientific">Sulfurospirillum tamanense</name>
    <dbReference type="NCBI Taxonomy" id="2813362"/>
    <lineage>
        <taxon>Bacteria</taxon>
        <taxon>Pseudomonadati</taxon>
        <taxon>Campylobacterota</taxon>
        <taxon>Epsilonproteobacteria</taxon>
        <taxon>Campylobacterales</taxon>
        <taxon>Sulfurospirillaceae</taxon>
        <taxon>Sulfurospirillum</taxon>
    </lineage>
</organism>
<evidence type="ECO:0000313" key="4">
    <source>
        <dbReference type="EMBL" id="MBN2963758.1"/>
    </source>
</evidence>
<dbReference type="Pfam" id="PF00990">
    <property type="entry name" value="GGDEF"/>
    <property type="match status" value="1"/>
</dbReference>
<dbReference type="InterPro" id="IPR004010">
    <property type="entry name" value="Double_Cache_2"/>
</dbReference>
<dbReference type="PROSITE" id="PS50883">
    <property type="entry name" value="EAL"/>
    <property type="match status" value="1"/>
</dbReference>
<feature type="transmembrane region" description="Helical" evidence="1">
    <location>
        <begin position="348"/>
        <end position="370"/>
    </location>
</feature>
<evidence type="ECO:0000313" key="5">
    <source>
        <dbReference type="Proteomes" id="UP000703590"/>
    </source>
</evidence>
<comment type="caution">
    <text evidence="4">The sequence shown here is derived from an EMBL/GenBank/DDBJ whole genome shotgun (WGS) entry which is preliminary data.</text>
</comment>
<dbReference type="SMART" id="SM00052">
    <property type="entry name" value="EAL"/>
    <property type="match status" value="1"/>
</dbReference>
<dbReference type="EMBL" id="JAFHKK010000004">
    <property type="protein sequence ID" value="MBN2963758.1"/>
    <property type="molecule type" value="Genomic_DNA"/>
</dbReference>
<proteinExistence type="predicted"/>
<reference evidence="4 5" key="2">
    <citation type="submission" date="2021-02" db="EMBL/GenBank/DDBJ databases">
        <title>Sulfurospirillum tamanensis sp. nov.</title>
        <authorList>
            <person name="Frolova A."/>
            <person name="Merkel A."/>
            <person name="Slobodkin A."/>
        </authorList>
    </citation>
    <scope>NUCLEOTIDE SEQUENCE [LARGE SCALE GENOMIC DNA]</scope>
    <source>
        <strain evidence="4 5">T05b</strain>
    </source>
</reference>
<dbReference type="Gene3D" id="3.30.70.270">
    <property type="match status" value="1"/>
</dbReference>
<dbReference type="PROSITE" id="PS50887">
    <property type="entry name" value="GGDEF"/>
    <property type="match status" value="1"/>
</dbReference>
<gene>
    <name evidence="4" type="ORF">JWV37_03105</name>
</gene>
<dbReference type="PANTHER" id="PTHR44757">
    <property type="entry name" value="DIGUANYLATE CYCLASE DGCP"/>
    <property type="match status" value="1"/>
</dbReference>
<dbReference type="Proteomes" id="UP000703590">
    <property type="component" value="Unassembled WGS sequence"/>
</dbReference>
<feature type="transmembrane region" description="Helical" evidence="1">
    <location>
        <begin position="12"/>
        <end position="34"/>
    </location>
</feature>
<evidence type="ECO:0000259" key="3">
    <source>
        <dbReference type="PROSITE" id="PS50887"/>
    </source>
</evidence>